<evidence type="ECO:0000259" key="2">
    <source>
        <dbReference type="Pfam" id="PF00884"/>
    </source>
</evidence>
<dbReference type="Gene3D" id="3.40.720.10">
    <property type="entry name" value="Alkaline Phosphatase, subunit A"/>
    <property type="match status" value="1"/>
</dbReference>
<reference evidence="3 4" key="1">
    <citation type="submission" date="2019-02" db="EMBL/GenBank/DDBJ databases">
        <title>Deep-cultivation of Planctomycetes and their phenomic and genomic characterization uncovers novel biology.</title>
        <authorList>
            <person name="Wiegand S."/>
            <person name="Jogler M."/>
            <person name="Boedeker C."/>
            <person name="Pinto D."/>
            <person name="Vollmers J."/>
            <person name="Rivas-Marin E."/>
            <person name="Kohn T."/>
            <person name="Peeters S.H."/>
            <person name="Heuer A."/>
            <person name="Rast P."/>
            <person name="Oberbeckmann S."/>
            <person name="Bunk B."/>
            <person name="Jeske O."/>
            <person name="Meyerdierks A."/>
            <person name="Storesund J.E."/>
            <person name="Kallscheuer N."/>
            <person name="Luecker S."/>
            <person name="Lage O.M."/>
            <person name="Pohl T."/>
            <person name="Merkel B.J."/>
            <person name="Hornburger P."/>
            <person name="Mueller R.-W."/>
            <person name="Bruemmer F."/>
            <person name="Labrenz M."/>
            <person name="Spormann A.M."/>
            <person name="Op Den Camp H."/>
            <person name="Overmann J."/>
            <person name="Amann R."/>
            <person name="Jetten M.S.M."/>
            <person name="Mascher T."/>
            <person name="Medema M.H."/>
            <person name="Devos D.P."/>
            <person name="Kaster A.-K."/>
            <person name="Ovreas L."/>
            <person name="Rohde M."/>
            <person name="Galperin M.Y."/>
            <person name="Jogler C."/>
        </authorList>
    </citation>
    <scope>NUCLEOTIDE SEQUENCE [LARGE SCALE GENOMIC DNA]</scope>
    <source>
        <strain evidence="3 4">Poly51</strain>
    </source>
</reference>
<dbReference type="AlphaFoldDB" id="A0A5C6E6F2"/>
<dbReference type="CDD" id="cd16027">
    <property type="entry name" value="SGSH"/>
    <property type="match status" value="1"/>
</dbReference>
<dbReference type="PANTHER" id="PTHR43751:SF1">
    <property type="entry name" value="SULFATASE ATSG-RELATED"/>
    <property type="match status" value="1"/>
</dbReference>
<dbReference type="EMBL" id="SJPW01000012">
    <property type="protein sequence ID" value="TWU44522.1"/>
    <property type="molecule type" value="Genomic_DNA"/>
</dbReference>
<dbReference type="InterPro" id="IPR017850">
    <property type="entry name" value="Alkaline_phosphatase_core_sf"/>
</dbReference>
<comment type="caution">
    <text evidence="3">The sequence shown here is derived from an EMBL/GenBank/DDBJ whole genome shotgun (WGS) entry which is preliminary data.</text>
</comment>
<dbReference type="Proteomes" id="UP000318288">
    <property type="component" value="Unassembled WGS sequence"/>
</dbReference>
<dbReference type="EC" id="3.1.6.1" evidence="3"/>
<dbReference type="PANTHER" id="PTHR43751">
    <property type="entry name" value="SULFATASE"/>
    <property type="match status" value="1"/>
</dbReference>
<organism evidence="3 4">
    <name type="scientific">Rubripirellula tenax</name>
    <dbReference type="NCBI Taxonomy" id="2528015"/>
    <lineage>
        <taxon>Bacteria</taxon>
        <taxon>Pseudomonadati</taxon>
        <taxon>Planctomycetota</taxon>
        <taxon>Planctomycetia</taxon>
        <taxon>Pirellulales</taxon>
        <taxon>Pirellulaceae</taxon>
        <taxon>Rubripirellula</taxon>
    </lineage>
</organism>
<feature type="region of interest" description="Disordered" evidence="1">
    <location>
        <begin position="135"/>
        <end position="164"/>
    </location>
</feature>
<keyword evidence="4" id="KW-1185">Reference proteome</keyword>
<dbReference type="OrthoDB" id="9762324at2"/>
<gene>
    <name evidence="3" type="primary">atsA_99</name>
    <name evidence="3" type="ORF">Poly51_60880</name>
</gene>
<accession>A0A5C6E6F2</accession>
<dbReference type="InterPro" id="IPR000917">
    <property type="entry name" value="Sulfatase_N"/>
</dbReference>
<evidence type="ECO:0000313" key="4">
    <source>
        <dbReference type="Proteomes" id="UP000318288"/>
    </source>
</evidence>
<dbReference type="GO" id="GO:0004065">
    <property type="term" value="F:arylsulfatase activity"/>
    <property type="evidence" value="ECO:0007669"/>
    <property type="project" value="UniProtKB-EC"/>
</dbReference>
<dbReference type="Pfam" id="PF00884">
    <property type="entry name" value="Sulfatase"/>
    <property type="match status" value="1"/>
</dbReference>
<protein>
    <submittedName>
        <fullName evidence="3">Arylsulfatase</fullName>
        <ecNumber evidence="3">3.1.6.1</ecNumber>
    </submittedName>
</protein>
<evidence type="ECO:0000313" key="3">
    <source>
        <dbReference type="EMBL" id="TWU44522.1"/>
    </source>
</evidence>
<evidence type="ECO:0000256" key="1">
    <source>
        <dbReference type="SAM" id="MobiDB-lite"/>
    </source>
</evidence>
<feature type="domain" description="Sulfatase N-terminal" evidence="2">
    <location>
        <begin position="33"/>
        <end position="323"/>
    </location>
</feature>
<keyword evidence="3" id="KW-0378">Hydrolase</keyword>
<dbReference type="InterPro" id="IPR052701">
    <property type="entry name" value="GAG_Ulvan_Degrading_Sulfatases"/>
</dbReference>
<sequence length="525" mass="59283">MNPTKIASLLFGIVTLCTAWQTVSAESRQPDRPNILFAIADDASFPHMGAYGTEWTKTPAFDRVAREGLLFNRCYTPNAKCAPSRSCILTGRNSWQLEAAANHWCTFPPKFKSFVEAFADHKYHTGMTGKGWGPGVALTDDGKPRQMTGKKYGKRRQKPPAGGISSTDYAANFVDFLDDVDSTKPFFFWYGGFEPHRAYEYASGTTKAGKSIDDIKHVPDFWPDNDVTRTDMLDYAMEIEHFDTHLGRMIDELQRRGELENTLIVVTSDNGMPFPRVKGNEYEMSNHLPLAIMWPTGIVSPGRQINDLVSFIDFGPTFFDVASIDWSTSGMSPTSGRSMLGLLKNKADKPHRDFVLIGKERHDIGRPMDAGYPIRGIIKDSFLLIKNYEPSRWPSGNPETGYLNTDGSPTKTEILAALREGRDHDRHWQEDFGKRPPIEMYNVETDPDCVKNLASVERYDREREEMMVTMTDALRDENDPRVLGNGDVFEQYESADEKNKGFYEAYMKDPASVKAGWVKGSDFQE</sequence>
<proteinExistence type="predicted"/>
<dbReference type="SUPFAM" id="SSF53649">
    <property type="entry name" value="Alkaline phosphatase-like"/>
    <property type="match status" value="1"/>
</dbReference>
<name>A0A5C6E6F2_9BACT</name>
<dbReference type="RefSeq" id="WP_146462454.1">
    <property type="nucleotide sequence ID" value="NZ_SJPW01000012.1"/>
</dbReference>